<dbReference type="GO" id="GO:0071111">
    <property type="term" value="F:cyclic-guanylate-specific phosphodiesterase activity"/>
    <property type="evidence" value="ECO:0007669"/>
    <property type="project" value="InterPro"/>
</dbReference>
<dbReference type="CDD" id="cd01948">
    <property type="entry name" value="EAL"/>
    <property type="match status" value="1"/>
</dbReference>
<dbReference type="InterPro" id="IPR050706">
    <property type="entry name" value="Cyclic-di-GMP_PDE-like"/>
</dbReference>
<gene>
    <name evidence="2" type="ORF">RhiirA1_405236</name>
</gene>
<dbReference type="Proteomes" id="UP000232688">
    <property type="component" value="Unassembled WGS sequence"/>
</dbReference>
<dbReference type="PROSITE" id="PS50883">
    <property type="entry name" value="EAL"/>
    <property type="match status" value="1"/>
</dbReference>
<evidence type="ECO:0000259" key="1">
    <source>
        <dbReference type="PROSITE" id="PS50883"/>
    </source>
</evidence>
<dbReference type="VEuPathDB" id="FungiDB:RhiirA1_405236"/>
<dbReference type="SMART" id="SM00052">
    <property type="entry name" value="EAL"/>
    <property type="match status" value="1"/>
</dbReference>
<reference evidence="2 3" key="2">
    <citation type="submission" date="2017-10" db="EMBL/GenBank/DDBJ databases">
        <title>Genome analyses suggest a sexual origin of heterokaryosis in a supposedly ancient asexual fungus.</title>
        <authorList>
            <person name="Corradi N."/>
            <person name="Sedzielewska K."/>
            <person name="Noel J."/>
            <person name="Charron P."/>
            <person name="Farinelli L."/>
            <person name="Marton T."/>
            <person name="Kruger M."/>
            <person name="Pelin A."/>
            <person name="Brachmann A."/>
            <person name="Corradi N."/>
        </authorList>
    </citation>
    <scope>NUCLEOTIDE SEQUENCE [LARGE SCALE GENOMIC DNA]</scope>
    <source>
        <strain evidence="2 3">A1</strain>
    </source>
</reference>
<comment type="caution">
    <text evidence="2">The sequence shown here is derived from an EMBL/GenBank/DDBJ whole genome shotgun (WGS) entry which is preliminary data.</text>
</comment>
<dbReference type="NCBIfam" id="TIGR00762">
    <property type="entry name" value="DegV"/>
    <property type="match status" value="1"/>
</dbReference>
<protein>
    <submittedName>
        <fullName evidence="2">EAL-domain-containing protein</fullName>
    </submittedName>
</protein>
<dbReference type="EMBL" id="LLXH01006657">
    <property type="protein sequence ID" value="PKC51962.1"/>
    <property type="molecule type" value="Genomic_DNA"/>
</dbReference>
<dbReference type="PANTHER" id="PTHR33121:SF71">
    <property type="entry name" value="OXYGEN SENSOR PROTEIN DOSP"/>
    <property type="match status" value="1"/>
</dbReference>
<feature type="non-terminal residue" evidence="2">
    <location>
        <position position="282"/>
    </location>
</feature>
<sequence length="282" mass="31790">MKSSDVNLKKLEELKGLGMSIHLDDFGTGYSSLSYLNSLPIDRVKIDKSFVDVMLQSEKERKIIETIMSLAHNIGLQVVAEGVEKQEQFEMLVQNNCIMIQDNEKIMKEVKYMIKITSDSTCDLSPEILTNYNISLMPLHVVIDEQDFRDGVDITPTDIFKYVGEQGKSCKTTAVNTFEYENFFKEMSPNYEAVIHICLGSDFSSSYQNAKIASESYSNVYIIDSKNLSTGSGHIVYEAAILAKEGYPVEVICDKLEELIPKVDASFVIDKMDYLRKGGRCS</sequence>
<feature type="domain" description="EAL" evidence="1">
    <location>
        <begin position="1"/>
        <end position="123"/>
    </location>
</feature>
<dbReference type="Gene3D" id="3.20.20.450">
    <property type="entry name" value="EAL domain"/>
    <property type="match status" value="1"/>
</dbReference>
<dbReference type="InterPro" id="IPR001633">
    <property type="entry name" value="EAL_dom"/>
</dbReference>
<dbReference type="Pfam" id="PF00563">
    <property type="entry name" value="EAL"/>
    <property type="match status" value="1"/>
</dbReference>
<dbReference type="Gene3D" id="3.40.50.10170">
    <property type="match status" value="1"/>
</dbReference>
<evidence type="ECO:0000313" key="2">
    <source>
        <dbReference type="EMBL" id="PKC51962.1"/>
    </source>
</evidence>
<accession>A0A2N0QLN5</accession>
<dbReference type="PROSITE" id="PS51482">
    <property type="entry name" value="DEGV"/>
    <property type="match status" value="1"/>
</dbReference>
<dbReference type="Pfam" id="PF02645">
    <property type="entry name" value="DegV"/>
    <property type="match status" value="1"/>
</dbReference>
<reference evidence="2 3" key="1">
    <citation type="submission" date="2017-10" db="EMBL/GenBank/DDBJ databases">
        <title>Extensive intraspecific genome diversity in a model arbuscular mycorrhizal fungus.</title>
        <authorList>
            <person name="Chen E.C.H."/>
            <person name="Morin E."/>
            <person name="Baudet D."/>
            <person name="Noel J."/>
            <person name="Ndikumana S."/>
            <person name="Charron P."/>
            <person name="St-Onge C."/>
            <person name="Giorgi J."/>
            <person name="Grigoriev I.V."/>
            <person name="Roux C."/>
            <person name="Martin F.M."/>
            <person name="Corradi N."/>
        </authorList>
    </citation>
    <scope>NUCLEOTIDE SEQUENCE [LARGE SCALE GENOMIC DNA]</scope>
    <source>
        <strain evidence="2 3">A1</strain>
    </source>
</reference>
<dbReference type="PANTHER" id="PTHR33121">
    <property type="entry name" value="CYCLIC DI-GMP PHOSPHODIESTERASE PDEF"/>
    <property type="match status" value="1"/>
</dbReference>
<name>A0A2N0QLN5_9GLOM</name>
<evidence type="ECO:0000313" key="3">
    <source>
        <dbReference type="Proteomes" id="UP000232688"/>
    </source>
</evidence>
<dbReference type="SUPFAM" id="SSF141868">
    <property type="entry name" value="EAL domain-like"/>
    <property type="match status" value="1"/>
</dbReference>
<dbReference type="InterPro" id="IPR003797">
    <property type="entry name" value="DegV"/>
</dbReference>
<organism evidence="2 3">
    <name type="scientific">Rhizophagus irregularis</name>
    <dbReference type="NCBI Taxonomy" id="588596"/>
    <lineage>
        <taxon>Eukaryota</taxon>
        <taxon>Fungi</taxon>
        <taxon>Fungi incertae sedis</taxon>
        <taxon>Mucoromycota</taxon>
        <taxon>Glomeromycotina</taxon>
        <taxon>Glomeromycetes</taxon>
        <taxon>Glomerales</taxon>
        <taxon>Glomeraceae</taxon>
        <taxon>Rhizophagus</taxon>
    </lineage>
</organism>
<dbReference type="SUPFAM" id="SSF82549">
    <property type="entry name" value="DAK1/DegV-like"/>
    <property type="match status" value="1"/>
</dbReference>
<proteinExistence type="predicted"/>
<dbReference type="AlphaFoldDB" id="A0A2N0QLN5"/>
<dbReference type="InterPro" id="IPR035919">
    <property type="entry name" value="EAL_sf"/>
</dbReference>